<sequence length="661" mass="67991">MSPQLRGIRFSSPRSQRGAIGLMAALTFGLVLLFMLLVVDSGRLYLEQRKLQRVADVAVLEAVSRGGNCLATGTNTATTYAIASATRNNFPPGSTQTLSATCGTLVTGSDMLRTFSADASKSDAIRVITTTVVPTSVAGGLWNLFSNGKFGFNTRLTASAVGATGGAPLAALTIRTSLADINSSNSPLLNSLVGGLLGGKLNLSLASWQGLANTYINLLSYLDQLAIDLNLNAGDYTQLLNTNVSATQLINAAINVLQKGGAGATVAVQALTAIKLIAANTQILKLGDLLKIQNGTSNAGLNTNLKVFDLLQGIVQLSNGKSAAAADITSNIPLVGTVTVSVKVIEPPQMSVVGNPALAIKDPIFGTNRIYVKTAQVQTHIHIDLAVLKLVSQITSAITQLLSPLTSIVNKLLNLNLIGVLQCVVACERTSLSIASSLDIYLEAASANSYVTAYNCSSPATKSLTAQTSTAAAKLSIGSPPANGAFPASVEINKLNYLAVDPVKLISIDVTTCSVILLCGPLQVGKGGGLGLKVQTQIAANSQPQTWSVPLLPEVNNPPAYKTPLNSNASIIKSLGDSLSDNLLVTYTPQTGSVANDALTGVAGLVNQVTGILSTALSGVLSNLLDPILNTLLGALGVSLGNAEVGANLSCNQGGRAQLVL</sequence>
<dbReference type="RefSeq" id="WP_094992066.1">
    <property type="nucleotide sequence ID" value="NZ_NQKI01000002.1"/>
</dbReference>
<dbReference type="Proteomes" id="UP000215788">
    <property type="component" value="Unassembled WGS sequence"/>
</dbReference>
<gene>
    <name evidence="3" type="ORF">CJF39_02790</name>
</gene>
<dbReference type="EMBL" id="NQKI01000002">
    <property type="protein sequence ID" value="OZY61186.1"/>
    <property type="molecule type" value="Genomic_DNA"/>
</dbReference>
<dbReference type="InterPro" id="IPR028087">
    <property type="entry name" value="Tad_N"/>
</dbReference>
<evidence type="ECO:0000256" key="1">
    <source>
        <dbReference type="SAM" id="Phobius"/>
    </source>
</evidence>
<comment type="caution">
    <text evidence="3">The sequence shown here is derived from an EMBL/GenBank/DDBJ whole genome shotgun (WGS) entry which is preliminary data.</text>
</comment>
<evidence type="ECO:0000259" key="2">
    <source>
        <dbReference type="Pfam" id="PF13400"/>
    </source>
</evidence>
<dbReference type="Pfam" id="PF13400">
    <property type="entry name" value="Tad"/>
    <property type="match status" value="1"/>
</dbReference>
<keyword evidence="1" id="KW-0472">Membrane</keyword>
<feature type="domain" description="Putative Flp pilus-assembly TadG-like N-terminal" evidence="2">
    <location>
        <begin position="18"/>
        <end position="64"/>
    </location>
</feature>
<name>A0A266NFC3_9PSED</name>
<evidence type="ECO:0000313" key="4">
    <source>
        <dbReference type="Proteomes" id="UP000215788"/>
    </source>
</evidence>
<dbReference type="OrthoDB" id="5720484at2"/>
<reference evidence="3 4" key="1">
    <citation type="submission" date="2017-08" db="EMBL/GenBank/DDBJ databases">
        <title>Genomic and metabolic characterisation of spoilage-associated Pseudomonas species.</title>
        <authorList>
            <person name="Stanborough T."/>
            <person name="Fegan N."/>
            <person name="Powell S.M."/>
            <person name="Singh T."/>
            <person name="Tamplin M.L."/>
            <person name="Chandry P.S."/>
        </authorList>
    </citation>
    <scope>NUCLEOTIDE SEQUENCE [LARGE SCALE GENOMIC DNA]</scope>
    <source>
        <strain evidence="3 4">L1802</strain>
    </source>
</reference>
<evidence type="ECO:0000313" key="3">
    <source>
        <dbReference type="EMBL" id="OZY61186.1"/>
    </source>
</evidence>
<organism evidence="3 4">
    <name type="scientific">Pseudomonas lundensis</name>
    <dbReference type="NCBI Taxonomy" id="86185"/>
    <lineage>
        <taxon>Bacteria</taxon>
        <taxon>Pseudomonadati</taxon>
        <taxon>Pseudomonadota</taxon>
        <taxon>Gammaproteobacteria</taxon>
        <taxon>Pseudomonadales</taxon>
        <taxon>Pseudomonadaceae</taxon>
        <taxon>Pseudomonas</taxon>
    </lineage>
</organism>
<keyword evidence="1" id="KW-0812">Transmembrane</keyword>
<keyword evidence="1" id="KW-1133">Transmembrane helix</keyword>
<protein>
    <recommendedName>
        <fullName evidence="2">Putative Flp pilus-assembly TadG-like N-terminal domain-containing protein</fullName>
    </recommendedName>
</protein>
<feature type="transmembrane region" description="Helical" evidence="1">
    <location>
        <begin position="20"/>
        <end position="39"/>
    </location>
</feature>
<proteinExistence type="predicted"/>
<dbReference type="AlphaFoldDB" id="A0A266NFC3"/>
<accession>A0A266NFC3</accession>